<keyword evidence="3 9" id="KW-0813">Transport</keyword>
<reference evidence="10" key="1">
    <citation type="submission" date="2021-01" db="EMBL/GenBank/DDBJ databases">
        <authorList>
            <person name="Corre E."/>
            <person name="Pelletier E."/>
            <person name="Niang G."/>
            <person name="Scheremetjew M."/>
            <person name="Finn R."/>
            <person name="Kale V."/>
            <person name="Holt S."/>
            <person name="Cochrane G."/>
            <person name="Meng A."/>
            <person name="Brown T."/>
            <person name="Cohen L."/>
        </authorList>
    </citation>
    <scope>NUCLEOTIDE SEQUENCE</scope>
    <source>
        <strain evidence="10">CCMP2058</strain>
    </source>
</reference>
<dbReference type="PANTHER" id="PTHR45667">
    <property type="entry name" value="S-ADENOSYLMETHIONINE MITOCHONDRIAL CARRIER PROTEIN"/>
    <property type="match status" value="1"/>
</dbReference>
<dbReference type="PROSITE" id="PS50920">
    <property type="entry name" value="SOLCAR"/>
    <property type="match status" value="1"/>
</dbReference>
<evidence type="ECO:0000256" key="3">
    <source>
        <dbReference type="ARBA" id="ARBA00022448"/>
    </source>
</evidence>
<proteinExistence type="inferred from homology"/>
<keyword evidence="7 8" id="KW-0472">Membrane</keyword>
<evidence type="ECO:0000256" key="9">
    <source>
        <dbReference type="RuleBase" id="RU000488"/>
    </source>
</evidence>
<evidence type="ECO:0000256" key="1">
    <source>
        <dbReference type="ARBA" id="ARBA00004141"/>
    </source>
</evidence>
<comment type="subcellular location">
    <subcellularLocation>
        <location evidence="1">Membrane</location>
        <topology evidence="1">Multi-pass membrane protein</topology>
    </subcellularLocation>
</comment>
<dbReference type="EMBL" id="HBEM01018936">
    <property type="protein sequence ID" value="CAD8453992.1"/>
    <property type="molecule type" value="Transcribed_RNA"/>
</dbReference>
<evidence type="ECO:0000256" key="2">
    <source>
        <dbReference type="ARBA" id="ARBA00006375"/>
    </source>
</evidence>
<keyword evidence="6" id="KW-1133">Transmembrane helix</keyword>
<evidence type="ECO:0000256" key="7">
    <source>
        <dbReference type="ARBA" id="ARBA00023136"/>
    </source>
</evidence>
<evidence type="ECO:0000256" key="4">
    <source>
        <dbReference type="ARBA" id="ARBA00022692"/>
    </source>
</evidence>
<dbReference type="Gene3D" id="1.50.40.10">
    <property type="entry name" value="Mitochondrial carrier domain"/>
    <property type="match status" value="1"/>
</dbReference>
<keyword evidence="5" id="KW-0677">Repeat</keyword>
<keyword evidence="4 8" id="KW-0812">Transmembrane</keyword>
<gene>
    <name evidence="10" type="ORF">LAMO00422_LOCUS12933</name>
</gene>
<organism evidence="10">
    <name type="scientific">Amorphochlora amoebiformis</name>
    <dbReference type="NCBI Taxonomy" id="1561963"/>
    <lineage>
        <taxon>Eukaryota</taxon>
        <taxon>Sar</taxon>
        <taxon>Rhizaria</taxon>
        <taxon>Cercozoa</taxon>
        <taxon>Chlorarachniophyceae</taxon>
        <taxon>Amorphochlora</taxon>
    </lineage>
</organism>
<feature type="repeat" description="Solcar" evidence="8">
    <location>
        <begin position="18"/>
        <end position="106"/>
    </location>
</feature>
<name>A0A7S0GYI5_9EUKA</name>
<dbReference type="AlphaFoldDB" id="A0A7S0GYI5"/>
<evidence type="ECO:0000256" key="5">
    <source>
        <dbReference type="ARBA" id="ARBA00022737"/>
    </source>
</evidence>
<evidence type="ECO:0000256" key="8">
    <source>
        <dbReference type="PROSITE-ProRule" id="PRU00282"/>
    </source>
</evidence>
<protein>
    <recommendedName>
        <fullName evidence="11">ADP,ATP carrier protein</fullName>
    </recommendedName>
</protein>
<dbReference type="SUPFAM" id="SSF103506">
    <property type="entry name" value="Mitochondrial carrier"/>
    <property type="match status" value="1"/>
</dbReference>
<dbReference type="Pfam" id="PF00153">
    <property type="entry name" value="Mito_carr"/>
    <property type="match status" value="1"/>
</dbReference>
<dbReference type="GO" id="GO:0016020">
    <property type="term" value="C:membrane"/>
    <property type="evidence" value="ECO:0007669"/>
    <property type="project" value="UniProtKB-SubCell"/>
</dbReference>
<sequence length="122" mass="13227">MMKSRLGMSASEESIGLKYIFCSGTAAAIGVLLTNPLDVIRVRSMVDGEGGLGGKAFRYKGVIHAFNDIIRKEGVRALGKGLKARILWYVANDAIGMTAYEKFKHWFGVSRGKFDGGNSGYC</sequence>
<dbReference type="InterPro" id="IPR023395">
    <property type="entry name" value="MCP_dom_sf"/>
</dbReference>
<comment type="similarity">
    <text evidence="2 9">Belongs to the mitochondrial carrier (TC 2.A.29) family.</text>
</comment>
<dbReference type="InterPro" id="IPR018108">
    <property type="entry name" value="MCP_transmembrane"/>
</dbReference>
<evidence type="ECO:0008006" key="11">
    <source>
        <dbReference type="Google" id="ProtNLM"/>
    </source>
</evidence>
<evidence type="ECO:0000313" key="10">
    <source>
        <dbReference type="EMBL" id="CAD8453992.1"/>
    </source>
</evidence>
<evidence type="ECO:0000256" key="6">
    <source>
        <dbReference type="ARBA" id="ARBA00022989"/>
    </source>
</evidence>
<accession>A0A7S0GYI5</accession>